<gene>
    <name evidence="2" type="ORF">EMPS_04787</name>
</gene>
<dbReference type="Proteomes" id="UP000827284">
    <property type="component" value="Unassembled WGS sequence"/>
</dbReference>
<feature type="domain" description="Calcineurin-like phosphoesterase" evidence="1">
    <location>
        <begin position="11"/>
        <end position="192"/>
    </location>
</feature>
<dbReference type="GO" id="GO:0016787">
    <property type="term" value="F:hydrolase activity"/>
    <property type="evidence" value="ECO:0007669"/>
    <property type="project" value="InterPro"/>
</dbReference>
<dbReference type="PANTHER" id="PTHR46546">
    <property type="entry name" value="SHEWANELLA-LIKE PROTEIN PHOSPHATASE 1"/>
    <property type="match status" value="1"/>
</dbReference>
<evidence type="ECO:0000259" key="1">
    <source>
        <dbReference type="Pfam" id="PF00149"/>
    </source>
</evidence>
<reference evidence="2" key="1">
    <citation type="submission" date="2021-11" db="EMBL/GenBank/DDBJ databases">
        <authorList>
            <person name="Herlambang A."/>
            <person name="Guo Y."/>
            <person name="Takashima Y."/>
            <person name="Nishizawa T."/>
        </authorList>
    </citation>
    <scope>NUCLEOTIDE SEQUENCE</scope>
    <source>
        <strain evidence="2">E1425</strain>
    </source>
</reference>
<evidence type="ECO:0000313" key="2">
    <source>
        <dbReference type="EMBL" id="GJJ72430.1"/>
    </source>
</evidence>
<sequence>MVDREENWSGGQDTLIQTGDLVDRGPDTIAVFRLFEKLRAQARSVGGEVINLMGNHEVMNIGGDLRYVTEEDYASFGGRQKRKEAWDVRSGWLGKFVLNNFNISHIHHGHTVFSHADMHPEWAKVGVDDMNFLATQAIMNGEHRAPIFTTKGPVWNRALASQEGGLEETCKTVESVKKILGVNRLISGHTPQHKTGKVLSLCGGSYLDIDVGISKYYGGHVGALEIIENNDGTQSVYALYPTGRLLV</sequence>
<reference evidence="2" key="2">
    <citation type="journal article" date="2022" name="Microbiol. Resour. Announc.">
        <title>Whole-Genome Sequence of Entomortierella parvispora E1425, a Mucoromycotan Fungus Associated with Burkholderiaceae-Related Endosymbiotic Bacteria.</title>
        <authorList>
            <person name="Herlambang A."/>
            <person name="Guo Y."/>
            <person name="Takashima Y."/>
            <person name="Narisawa K."/>
            <person name="Ohta H."/>
            <person name="Nishizawa T."/>
        </authorList>
    </citation>
    <scope>NUCLEOTIDE SEQUENCE</scope>
    <source>
        <strain evidence="2">E1425</strain>
    </source>
</reference>
<dbReference type="AlphaFoldDB" id="A0A9P3LW50"/>
<evidence type="ECO:0000313" key="3">
    <source>
        <dbReference type="Proteomes" id="UP000827284"/>
    </source>
</evidence>
<name>A0A9P3LW50_9FUNG</name>
<organism evidence="2 3">
    <name type="scientific">Entomortierella parvispora</name>
    <dbReference type="NCBI Taxonomy" id="205924"/>
    <lineage>
        <taxon>Eukaryota</taxon>
        <taxon>Fungi</taxon>
        <taxon>Fungi incertae sedis</taxon>
        <taxon>Mucoromycota</taxon>
        <taxon>Mortierellomycotina</taxon>
        <taxon>Mortierellomycetes</taxon>
        <taxon>Mortierellales</taxon>
        <taxon>Mortierellaceae</taxon>
        <taxon>Entomortierella</taxon>
    </lineage>
</organism>
<dbReference type="SUPFAM" id="SSF56300">
    <property type="entry name" value="Metallo-dependent phosphatases"/>
    <property type="match status" value="1"/>
</dbReference>
<dbReference type="InterPro" id="IPR004843">
    <property type="entry name" value="Calcineurin-like_PHP"/>
</dbReference>
<dbReference type="InterPro" id="IPR029052">
    <property type="entry name" value="Metallo-depent_PP-like"/>
</dbReference>
<dbReference type="OrthoDB" id="5976022at2759"/>
<dbReference type="Pfam" id="PF00149">
    <property type="entry name" value="Metallophos"/>
    <property type="match status" value="1"/>
</dbReference>
<proteinExistence type="predicted"/>
<dbReference type="Gene3D" id="3.60.21.10">
    <property type="match status" value="1"/>
</dbReference>
<dbReference type="PANTHER" id="PTHR46546:SF4">
    <property type="entry name" value="SHEWANELLA-LIKE PROTEIN PHOSPHATASE 1"/>
    <property type="match status" value="1"/>
</dbReference>
<keyword evidence="3" id="KW-1185">Reference proteome</keyword>
<protein>
    <recommendedName>
        <fullName evidence="1">Calcineurin-like phosphoesterase domain-containing protein</fullName>
    </recommendedName>
</protein>
<comment type="caution">
    <text evidence="2">The sequence shown here is derived from an EMBL/GenBank/DDBJ whole genome shotgun (WGS) entry which is preliminary data.</text>
</comment>
<dbReference type="EMBL" id="BQFW01000006">
    <property type="protein sequence ID" value="GJJ72430.1"/>
    <property type="molecule type" value="Genomic_DNA"/>
</dbReference>
<accession>A0A9P3LW50</accession>